<dbReference type="InterPro" id="IPR036397">
    <property type="entry name" value="RNaseH_sf"/>
</dbReference>
<dbReference type="SUPFAM" id="SSF53098">
    <property type="entry name" value="Ribonuclease H-like"/>
    <property type="match status" value="1"/>
</dbReference>
<name>A0A4R3L0G3_9FIRM</name>
<dbReference type="Proteomes" id="UP000294567">
    <property type="component" value="Unassembled WGS sequence"/>
</dbReference>
<dbReference type="PANTHER" id="PTHR38462:SF1">
    <property type="entry name" value="YPRB RIBONUCLEASE H-LIKE DOMAIN-CONTAINING PROTEIN"/>
    <property type="match status" value="1"/>
</dbReference>
<reference evidence="2 3" key="1">
    <citation type="submission" date="2019-03" db="EMBL/GenBank/DDBJ databases">
        <title>Genomic Encyclopedia of Type Strains, Phase IV (KMG-IV): sequencing the most valuable type-strain genomes for metagenomic binning, comparative biology and taxonomic classification.</title>
        <authorList>
            <person name="Goeker M."/>
        </authorList>
    </citation>
    <scope>NUCLEOTIDE SEQUENCE [LARGE SCALE GENOMIC DNA]</scope>
    <source>
        <strain evidence="2 3">DSM 26752</strain>
    </source>
</reference>
<dbReference type="InterPro" id="IPR012337">
    <property type="entry name" value="RNaseH-like_sf"/>
</dbReference>
<proteinExistence type="predicted"/>
<dbReference type="OrthoDB" id="9790530at2"/>
<dbReference type="Gene3D" id="3.30.420.10">
    <property type="entry name" value="Ribonuclease H-like superfamily/Ribonuclease H"/>
    <property type="match status" value="1"/>
</dbReference>
<dbReference type="AlphaFoldDB" id="A0A4R3L0G3"/>
<organism evidence="2 3">
    <name type="scientific">Keratinibaculum paraultunense</name>
    <dbReference type="NCBI Taxonomy" id="1278232"/>
    <lineage>
        <taxon>Bacteria</taxon>
        <taxon>Bacillati</taxon>
        <taxon>Bacillota</taxon>
        <taxon>Tissierellia</taxon>
        <taxon>Tissierellales</taxon>
        <taxon>Tepidimicrobiaceae</taxon>
        <taxon>Keratinibaculum</taxon>
    </lineage>
</organism>
<evidence type="ECO:0000313" key="3">
    <source>
        <dbReference type="Proteomes" id="UP000294567"/>
    </source>
</evidence>
<dbReference type="PANTHER" id="PTHR38462">
    <property type="entry name" value="EXONUCLEASE-LIKE PROTEIN"/>
    <property type="match status" value="1"/>
</dbReference>
<evidence type="ECO:0000259" key="1">
    <source>
        <dbReference type="Pfam" id="PF13482"/>
    </source>
</evidence>
<dbReference type="EMBL" id="SMAE01000002">
    <property type="protein sequence ID" value="TCS91097.1"/>
    <property type="molecule type" value="Genomic_DNA"/>
</dbReference>
<keyword evidence="3" id="KW-1185">Reference proteome</keyword>
<dbReference type="RefSeq" id="WP_132025669.1">
    <property type="nucleotide sequence ID" value="NZ_CP068564.1"/>
</dbReference>
<feature type="domain" description="YprB ribonuclease H-like" evidence="1">
    <location>
        <begin position="24"/>
        <end position="192"/>
    </location>
</feature>
<comment type="caution">
    <text evidence="2">The sequence shown here is derived from an EMBL/GenBank/DDBJ whole genome shotgun (WGS) entry which is preliminary data.</text>
</comment>
<accession>A0A4R3L0G3</accession>
<evidence type="ECO:0000313" key="2">
    <source>
        <dbReference type="EMBL" id="TCS91097.1"/>
    </source>
</evidence>
<dbReference type="Pfam" id="PF13482">
    <property type="entry name" value="RNase_H_2"/>
    <property type="match status" value="1"/>
</dbReference>
<dbReference type="GO" id="GO:0003676">
    <property type="term" value="F:nucleic acid binding"/>
    <property type="evidence" value="ECO:0007669"/>
    <property type="project" value="InterPro"/>
</dbReference>
<gene>
    <name evidence="2" type="ORF">EDD65_10223</name>
</gene>
<dbReference type="InterPro" id="IPR038720">
    <property type="entry name" value="YprB_RNase_H-like_dom"/>
</dbReference>
<sequence>MEKHDYLINSKFNKHKYFHDKNVCFLDIETTGLSRKFNQIYLIGLVYFNNKNKSWYLSQFFANNINEEHILLEQVNKFISKFNLLVTYNGDSFDIPFIKHRFKIHKINNNISSTDSFDIYRKIKKYDSYLPFDNLKLKTIEKNLNIFREDKYTGKDCINFYYEYINTKDDTLKDKILKHNFDDLYYLLDIMQIFDVIQNIKNFDIEYNDKFISIEIDEINLTGDIINIYCNILVEKPDINFIYFGDTFNIIQKDKNHMIIKLEVNEGFITPTKKCLFINKSKLPPSIYLEDMTEYMLPEDIFVLKIENKYQMKNIKKLIKQLILYILNF</sequence>
<protein>
    <recommendedName>
        <fullName evidence="1">YprB ribonuclease H-like domain-containing protein</fullName>
    </recommendedName>
</protein>